<dbReference type="InterPro" id="IPR000253">
    <property type="entry name" value="FHA_dom"/>
</dbReference>
<keyword evidence="7 11" id="KW-0175">Coiled coil</keyword>
<evidence type="ECO:0000256" key="9">
    <source>
        <dbReference type="ARBA" id="ARBA00023212"/>
    </source>
</evidence>
<dbReference type="InterPro" id="IPR036961">
    <property type="entry name" value="Kinesin_motor_dom_sf"/>
</dbReference>
<dbReference type="Gene3D" id="2.60.200.20">
    <property type="match status" value="1"/>
</dbReference>
<dbReference type="SUPFAM" id="SSF74924">
    <property type="entry name" value="Cap-Gly domain"/>
    <property type="match status" value="1"/>
</dbReference>
<comment type="subcellular location">
    <subcellularLocation>
        <location evidence="1">Cytoplasm</location>
        <location evidence="1">Cytoskeleton</location>
    </subcellularLocation>
</comment>
<evidence type="ECO:0000256" key="11">
    <source>
        <dbReference type="SAM" id="Coils"/>
    </source>
</evidence>
<dbReference type="PROSITE" id="PS00411">
    <property type="entry name" value="KINESIN_MOTOR_1"/>
    <property type="match status" value="1"/>
</dbReference>
<name>A0A131YX64_RHIAP</name>
<evidence type="ECO:0000256" key="12">
    <source>
        <dbReference type="SAM" id="MobiDB-lite"/>
    </source>
</evidence>
<evidence type="ECO:0000256" key="2">
    <source>
        <dbReference type="ARBA" id="ARBA00022490"/>
    </source>
</evidence>
<dbReference type="CDD" id="cd01365">
    <property type="entry name" value="KISc_KIF1A_KIF1B"/>
    <property type="match status" value="1"/>
</dbReference>
<comment type="similarity">
    <text evidence="10">Belongs to the TRAFAC class myosin-kinesin ATPase superfamily. Kinesin family.</text>
</comment>
<feature type="region of interest" description="Disordered" evidence="12">
    <location>
        <begin position="1446"/>
        <end position="1794"/>
    </location>
</feature>
<dbReference type="Pfam" id="PF16183">
    <property type="entry name" value="Kinesin_assoc"/>
    <property type="match status" value="1"/>
</dbReference>
<feature type="compositionally biased region" description="Basic and acidic residues" evidence="12">
    <location>
        <begin position="1638"/>
        <end position="1655"/>
    </location>
</feature>
<dbReference type="FunFam" id="3.40.850.10:FF:000010">
    <property type="entry name" value="Kinesin family member 13A"/>
    <property type="match status" value="1"/>
</dbReference>
<organism evidence="15">
    <name type="scientific">Rhipicephalus appendiculatus</name>
    <name type="common">Brown ear tick</name>
    <dbReference type="NCBI Taxonomy" id="34631"/>
    <lineage>
        <taxon>Eukaryota</taxon>
        <taxon>Metazoa</taxon>
        <taxon>Ecdysozoa</taxon>
        <taxon>Arthropoda</taxon>
        <taxon>Chelicerata</taxon>
        <taxon>Arachnida</taxon>
        <taxon>Acari</taxon>
        <taxon>Parasitiformes</taxon>
        <taxon>Ixodida</taxon>
        <taxon>Ixodoidea</taxon>
        <taxon>Ixodidae</taxon>
        <taxon>Rhipicephalinae</taxon>
        <taxon>Rhipicephalus</taxon>
        <taxon>Rhipicephalus</taxon>
    </lineage>
</organism>
<dbReference type="GO" id="GO:0003777">
    <property type="term" value="F:microtubule motor activity"/>
    <property type="evidence" value="ECO:0007669"/>
    <property type="project" value="InterPro"/>
</dbReference>
<dbReference type="PROSITE" id="PS50245">
    <property type="entry name" value="CAP_GLY_2"/>
    <property type="match status" value="1"/>
</dbReference>
<dbReference type="InterPro" id="IPR022164">
    <property type="entry name" value="Kinesin-like"/>
</dbReference>
<keyword evidence="2" id="KW-0963">Cytoplasm</keyword>
<feature type="compositionally biased region" description="Polar residues" evidence="12">
    <location>
        <begin position="1581"/>
        <end position="1605"/>
    </location>
</feature>
<dbReference type="SMART" id="SM00240">
    <property type="entry name" value="FHA"/>
    <property type="match status" value="1"/>
</dbReference>
<dbReference type="GO" id="GO:0007018">
    <property type="term" value="P:microtubule-based movement"/>
    <property type="evidence" value="ECO:0007669"/>
    <property type="project" value="InterPro"/>
</dbReference>
<evidence type="ECO:0000259" key="14">
    <source>
        <dbReference type="PROSITE" id="PS50245"/>
    </source>
</evidence>
<dbReference type="Pfam" id="PF00225">
    <property type="entry name" value="Kinesin"/>
    <property type="match status" value="1"/>
</dbReference>
<feature type="coiled-coil region" evidence="11">
    <location>
        <begin position="580"/>
        <end position="612"/>
    </location>
</feature>
<dbReference type="Pfam" id="PF01302">
    <property type="entry name" value="CAP_GLY"/>
    <property type="match status" value="1"/>
</dbReference>
<feature type="compositionally biased region" description="Low complexity" evidence="12">
    <location>
        <begin position="1931"/>
        <end position="1948"/>
    </location>
</feature>
<dbReference type="PROSITE" id="PS50067">
    <property type="entry name" value="KINESIN_MOTOR_2"/>
    <property type="match status" value="1"/>
</dbReference>
<keyword evidence="6 10" id="KW-0067">ATP-binding</keyword>
<feature type="domain" description="Kinesin motor" evidence="13">
    <location>
        <begin position="5"/>
        <end position="348"/>
    </location>
</feature>
<keyword evidence="9" id="KW-0206">Cytoskeleton</keyword>
<dbReference type="SMART" id="SM01052">
    <property type="entry name" value="CAP_GLY"/>
    <property type="match status" value="1"/>
</dbReference>
<keyword evidence="8 10" id="KW-0505">Motor protein</keyword>
<dbReference type="InterPro" id="IPR032405">
    <property type="entry name" value="Kinesin_assoc"/>
</dbReference>
<dbReference type="CDD" id="cd22706">
    <property type="entry name" value="FHA_KIF13"/>
    <property type="match status" value="1"/>
</dbReference>
<evidence type="ECO:0000256" key="1">
    <source>
        <dbReference type="ARBA" id="ARBA00004245"/>
    </source>
</evidence>
<protein>
    <submittedName>
        <fullName evidence="15">Kinesin family member 13</fullName>
    </submittedName>
</protein>
<dbReference type="SMART" id="SM00129">
    <property type="entry name" value="KISc"/>
    <property type="match status" value="1"/>
</dbReference>
<dbReference type="GO" id="GO:0005737">
    <property type="term" value="C:cytoplasm"/>
    <property type="evidence" value="ECO:0007669"/>
    <property type="project" value="UniProtKB-ARBA"/>
</dbReference>
<feature type="compositionally biased region" description="Acidic residues" evidence="12">
    <location>
        <begin position="1457"/>
        <end position="1468"/>
    </location>
</feature>
<dbReference type="InterPro" id="IPR036859">
    <property type="entry name" value="CAP-Gly_dom_sf"/>
</dbReference>
<dbReference type="InterPro" id="IPR027417">
    <property type="entry name" value="P-loop_NTPase"/>
</dbReference>
<dbReference type="InterPro" id="IPR008984">
    <property type="entry name" value="SMAD_FHA_dom_sf"/>
</dbReference>
<dbReference type="GO" id="GO:0005874">
    <property type="term" value="C:microtubule"/>
    <property type="evidence" value="ECO:0007669"/>
    <property type="project" value="UniProtKB-KW"/>
</dbReference>
<feature type="binding site" evidence="10">
    <location>
        <begin position="98"/>
        <end position="105"/>
    </location>
    <ligand>
        <name>ATP</name>
        <dbReference type="ChEBI" id="CHEBI:30616"/>
    </ligand>
</feature>
<evidence type="ECO:0000256" key="5">
    <source>
        <dbReference type="ARBA" id="ARBA00022741"/>
    </source>
</evidence>
<feature type="compositionally biased region" description="Basic and acidic residues" evidence="12">
    <location>
        <begin position="1667"/>
        <end position="1686"/>
    </location>
</feature>
<evidence type="ECO:0000259" key="13">
    <source>
        <dbReference type="PROSITE" id="PS50067"/>
    </source>
</evidence>
<evidence type="ECO:0000256" key="3">
    <source>
        <dbReference type="ARBA" id="ARBA00022553"/>
    </source>
</evidence>
<dbReference type="InterPro" id="IPR000938">
    <property type="entry name" value="CAP-Gly_domain"/>
</dbReference>
<feature type="compositionally biased region" description="Polar residues" evidence="12">
    <location>
        <begin position="1740"/>
        <end position="1765"/>
    </location>
</feature>
<dbReference type="Gene3D" id="3.40.850.10">
    <property type="entry name" value="Kinesin motor domain"/>
    <property type="match status" value="1"/>
</dbReference>
<evidence type="ECO:0000256" key="7">
    <source>
        <dbReference type="ARBA" id="ARBA00023054"/>
    </source>
</evidence>
<keyword evidence="4" id="KW-0493">Microtubule</keyword>
<evidence type="ECO:0000256" key="10">
    <source>
        <dbReference type="PROSITE-ProRule" id="PRU00283"/>
    </source>
</evidence>
<dbReference type="GO" id="GO:0008104">
    <property type="term" value="P:intracellular protein localization"/>
    <property type="evidence" value="ECO:0007669"/>
    <property type="project" value="UniProtKB-ARBA"/>
</dbReference>
<feature type="region of interest" description="Disordered" evidence="12">
    <location>
        <begin position="1885"/>
        <end position="1948"/>
    </location>
</feature>
<dbReference type="PANTHER" id="PTHR47117">
    <property type="entry name" value="STAR-RELATED LIPID TRANSFER PROTEIN 9"/>
    <property type="match status" value="1"/>
</dbReference>
<feature type="compositionally biased region" description="Polar residues" evidence="12">
    <location>
        <begin position="1903"/>
        <end position="1922"/>
    </location>
</feature>
<reference evidence="15" key="1">
    <citation type="journal article" date="2016" name="Ticks Tick Borne Dis.">
        <title>De novo assembly and annotation of the salivary gland transcriptome of Rhipicephalus appendiculatus male and female ticks during blood feeding.</title>
        <authorList>
            <person name="de Castro M.H."/>
            <person name="de Klerk D."/>
            <person name="Pienaar R."/>
            <person name="Latif A.A."/>
            <person name="Rees D.J."/>
            <person name="Mans B.J."/>
        </authorList>
    </citation>
    <scope>NUCLEOTIDE SEQUENCE</scope>
    <source>
        <tissue evidence="15">Salivary glands</tissue>
    </source>
</reference>
<feature type="compositionally biased region" description="Basic and acidic residues" evidence="12">
    <location>
        <begin position="1539"/>
        <end position="1554"/>
    </location>
</feature>
<feature type="domain" description="CAP-Gly" evidence="14">
    <location>
        <begin position="1826"/>
        <end position="1868"/>
    </location>
</feature>
<dbReference type="InterPro" id="IPR019821">
    <property type="entry name" value="Kinesin_motor_CS"/>
</dbReference>
<dbReference type="Gene3D" id="6.10.250.2520">
    <property type="match status" value="1"/>
</dbReference>
<dbReference type="Pfam" id="PF12423">
    <property type="entry name" value="KIF1B"/>
    <property type="match status" value="1"/>
</dbReference>
<evidence type="ECO:0000256" key="8">
    <source>
        <dbReference type="ARBA" id="ARBA00023175"/>
    </source>
</evidence>
<feature type="compositionally biased region" description="Low complexity" evidence="12">
    <location>
        <begin position="1772"/>
        <end position="1787"/>
    </location>
</feature>
<dbReference type="InterPro" id="IPR001752">
    <property type="entry name" value="Kinesin_motor_dom"/>
</dbReference>
<dbReference type="Gene3D" id="2.30.30.190">
    <property type="entry name" value="CAP Gly-rich-like domain"/>
    <property type="match status" value="1"/>
</dbReference>
<dbReference type="FunFam" id="2.60.200.20:FF:000002">
    <property type="entry name" value="Kinesin family member 13A"/>
    <property type="match status" value="1"/>
</dbReference>
<keyword evidence="5 10" id="KW-0547">Nucleotide-binding</keyword>
<dbReference type="SUPFAM" id="SSF52540">
    <property type="entry name" value="P-loop containing nucleoside triphosphate hydrolases"/>
    <property type="match status" value="1"/>
</dbReference>
<dbReference type="InterPro" id="IPR022140">
    <property type="entry name" value="Kinesin-like_KIF1-typ"/>
</dbReference>
<evidence type="ECO:0000256" key="6">
    <source>
        <dbReference type="ARBA" id="ARBA00022840"/>
    </source>
</evidence>
<dbReference type="GO" id="GO:0008017">
    <property type="term" value="F:microtubule binding"/>
    <property type="evidence" value="ECO:0007669"/>
    <property type="project" value="InterPro"/>
</dbReference>
<feature type="compositionally biased region" description="Polar residues" evidence="12">
    <location>
        <begin position="1692"/>
        <end position="1710"/>
    </location>
</feature>
<accession>A0A131YX64</accession>
<dbReference type="Pfam" id="PF12473">
    <property type="entry name" value="DUF3694"/>
    <property type="match status" value="2"/>
</dbReference>
<evidence type="ECO:0000313" key="15">
    <source>
        <dbReference type="EMBL" id="JAP82766.1"/>
    </source>
</evidence>
<dbReference type="FunFam" id="2.30.30.190:FF:000014">
    <property type="entry name" value="Uncharacterized protein, isoform E"/>
    <property type="match status" value="1"/>
</dbReference>
<sequence>MTTDKIKVAVRVRPMNRREVELGAQCVVEMTEGQTILYNSNKGEGRKHPKTFAFDHCFWSFNESDTHFASQEQVYSCLGTDILDNAFQGYNACIFAYGQTGSGKSYTMMGTADNKGVIPRLCDSLFERIACCADPNLSYKVEVSYMEIYNERVHDLLDPRGGKQHLKVREHNILGPYVDGLSTLAVSSYEEINNLMTEGNKSRTVAATNMNSESSRSHAVFNITLTCLIRDNASGVTGEKVSKMSLVDLAGSERAVKTGAIGDRLKEGSNINKSLTTLGLVISKLADQSSGKAKDSFVPYRDSVLTWLLKDNLGGNSRTVMVAAISPAADNYEETLSTLRYADRAKRIINHAVVNEDPNARIIRELREEVEMLRDQLKHATTPEGLSERLRESETLMQEISQTWEEKLRKTEKIHQERQQALEKMGISVQASGIKVENDKYYMVNLNADPSLNELLVYYMKERTLVGRPDAPSEQDIQLSGLGIMPEHCIITIEGPELYIMPLEGARTCVNGSAIVSKTQLHHGDRVLWGNNHFFRVNCPRMQTAGALETPILDRPIDYEFAREEIMMKELVNDPIQAAMQSLEKQHEEDKHNALEKQRQMYERQLQLLRNQMSPSTPYAPYLPFDPLGAKAASSGLPSPSVASRMERWAKERDELFKKSLAKLREDIVRANALVREANFLAEEMGKHTEFKVTLQIPAANLSPNRKKSAFVSEPAILVKRKKEGSQVWSMEKLENKIIDMREMYEDRKERPPSLKDDKETASPSLDPFYESQENHNLIGVANVFLEVLFHNVRLSYHVPIISQQGEISGRLHVEISKTDGVLPDRSGDLDGSFRGSLLDISDDSSGRQVTVRVAIKSAVGLPPSLSNFVFCQYTFWGHTEAVVVAPVVDTDAKPGSPGNSNIAFKFNHVQDHVVPVTEEFVEHCAEGALSIEVWGHRSTGFTSSGHGWDLTTGGPQSHISHSLVDRWSELKRKLELWLEIHELTEQGEYAPVEVVPRGDVGTGGVFQLRQGQQRRLVVRVAPVARSGTLPLICQHIGSVSVGAVCIRSRLQRPLDSYQDDDLGVLRERWCDALSRRSEYLAEHLKKITDKPVKSDEDADREKSLINQWLLLTEEKNAVLAPQPGSDIPGAPANWEPPVGMENHVPVIFLDLSDDMSVPNSGENGLQVAGANSILPKEQNNSSPLFNLPIVKHFDKELGALTQVCAVAAWDSSIHDSMHLNALTSPNDRIYLILKVSVRLSHPAVMDLILRKRFAINVYKKQSLTEKIRKRISRQDVYFASGVTYEIVASIPKAFEDLEGRESLALMAASGGDSETSDGESYIEKYTRGVSAVESILTLDRLRQEVAVKELLAAQGRLLRKTASVPNIAQVMRTSDAGSPLRPDEAAPHRSDSVINLASSSLSEGLDRFLSEGKSAAISSLASSLAVLSPQPTKFVKPMRTVIEEQTQHREAQPLLLEDDDEQSEDEERPTATAHNRTVVEAAAADIAAPEVKNEQATTSPVPDMAEKAAEEESGQVPESKDKDQGEEFTEFKSYWAAGKDEEVKSEGSDDRQPKPVAAMTHSITSDGIADLVGKMATPPSMVSSGYGSQALSSTPLSSEDSGSLRSVGGNEDAGTPDLVDPRPAAPGDSQSNMSCDKPQEKLDGAAERAKDRQEANQNHLDNIDEAGEKSCRVQDIKSTIAEDKLPAAPTVQENRNLPPATTSETQSLSPDAAVIGLTHIVQRRSQPASGQPEHRQSYPAASTPASIDMSSSVPELNLPRSSSPADGIGHASSSSSDENLSASTASDEALDTSSTADWTAPAWLVLGESVMISPYNKTGVVSFLGPTQFSPGLWVGVELDTPTGRNDGTVGGVRYFECKPKYGVFVRPDKLVLDKRGRMVRQSRASAAANASAKGTGRDSIMSRSMGSLQSSRVLLGSTENVARRGSGVSSEMTRSTTSRSSPRSHK</sequence>
<dbReference type="PRINTS" id="PR00380">
    <property type="entry name" value="KINESINHEAVY"/>
</dbReference>
<keyword evidence="3" id="KW-0597">Phosphoprotein</keyword>
<feature type="compositionally biased region" description="Low complexity" evidence="12">
    <location>
        <begin position="1885"/>
        <end position="1894"/>
    </location>
</feature>
<dbReference type="EMBL" id="GEDV01005791">
    <property type="protein sequence ID" value="JAP82766.1"/>
    <property type="molecule type" value="Transcribed_RNA"/>
</dbReference>
<dbReference type="Pfam" id="PF00498">
    <property type="entry name" value="FHA"/>
    <property type="match status" value="1"/>
</dbReference>
<dbReference type="SUPFAM" id="SSF49879">
    <property type="entry name" value="SMAD/FHA domain"/>
    <property type="match status" value="1"/>
</dbReference>
<proteinExistence type="inferred from homology"/>
<dbReference type="GO" id="GO:0005524">
    <property type="term" value="F:ATP binding"/>
    <property type="evidence" value="ECO:0007669"/>
    <property type="project" value="UniProtKB-UniRule"/>
</dbReference>
<evidence type="ECO:0000256" key="4">
    <source>
        <dbReference type="ARBA" id="ARBA00022701"/>
    </source>
</evidence>